<dbReference type="Pfam" id="PF10153">
    <property type="entry name" value="Efg1"/>
    <property type="match status" value="1"/>
</dbReference>
<dbReference type="PANTHER" id="PTHR33911">
    <property type="entry name" value="RRNA-PROCESSING PROTEIN EFG1"/>
    <property type="match status" value="1"/>
</dbReference>
<dbReference type="Proteomes" id="UP000751190">
    <property type="component" value="Unassembled WGS sequence"/>
</dbReference>
<feature type="compositionally biased region" description="Acidic residues" evidence="8">
    <location>
        <begin position="166"/>
        <end position="187"/>
    </location>
</feature>
<evidence type="ECO:0000256" key="7">
    <source>
        <dbReference type="ARBA" id="ARBA00023242"/>
    </source>
</evidence>
<protein>
    <recommendedName>
        <fullName evidence="3">rRNA-processing protein EFG1</fullName>
    </recommendedName>
    <alternativeName>
        <fullName evidence="4">rRNA-processing protein efg1</fullName>
    </alternativeName>
</protein>
<evidence type="ECO:0000256" key="6">
    <source>
        <dbReference type="ARBA" id="ARBA00023054"/>
    </source>
</evidence>
<keyword evidence="6" id="KW-0175">Coiled coil</keyword>
<dbReference type="InterPro" id="IPR019310">
    <property type="entry name" value="Efg1"/>
</dbReference>
<evidence type="ECO:0000256" key="3">
    <source>
        <dbReference type="ARBA" id="ARBA00018689"/>
    </source>
</evidence>
<evidence type="ECO:0000256" key="4">
    <source>
        <dbReference type="ARBA" id="ARBA00019827"/>
    </source>
</evidence>
<dbReference type="OMA" id="NAQTHES"/>
<evidence type="ECO:0000313" key="9">
    <source>
        <dbReference type="EMBL" id="CAD8277745.1"/>
    </source>
</evidence>
<dbReference type="OrthoDB" id="47732at2759"/>
<gene>
    <name evidence="10" type="ORF">KFE25_006313</name>
    <name evidence="9" type="ORF">PLUT1463_LOCUS12062</name>
</gene>
<dbReference type="InterPro" id="IPR050786">
    <property type="entry name" value="EFG1_rRNA-proc"/>
</dbReference>
<dbReference type="GO" id="GO:0000462">
    <property type="term" value="P:maturation of SSU-rRNA from tricistronic rRNA transcript (SSU-rRNA, 5.8S rRNA, LSU-rRNA)"/>
    <property type="evidence" value="ECO:0007669"/>
    <property type="project" value="TreeGrafter"/>
</dbReference>
<accession>A0A7R9UYT8</accession>
<keyword evidence="7" id="KW-0539">Nucleus</keyword>
<feature type="region of interest" description="Disordered" evidence="8">
    <location>
        <begin position="1"/>
        <end position="43"/>
    </location>
</feature>
<keyword evidence="11" id="KW-1185">Reference proteome</keyword>
<reference evidence="9" key="1">
    <citation type="submission" date="2021-01" db="EMBL/GenBank/DDBJ databases">
        <authorList>
            <person name="Corre E."/>
            <person name="Pelletier E."/>
            <person name="Niang G."/>
            <person name="Scheremetjew M."/>
            <person name="Finn R."/>
            <person name="Kale V."/>
            <person name="Holt S."/>
            <person name="Cochrane G."/>
            <person name="Meng A."/>
            <person name="Brown T."/>
            <person name="Cohen L."/>
        </authorList>
    </citation>
    <scope>NUCLEOTIDE SEQUENCE</scope>
    <source>
        <strain evidence="9">RCC1537</strain>
    </source>
</reference>
<evidence type="ECO:0000313" key="10">
    <source>
        <dbReference type="EMBL" id="KAG8469858.1"/>
    </source>
</evidence>
<feature type="region of interest" description="Disordered" evidence="8">
    <location>
        <begin position="159"/>
        <end position="193"/>
    </location>
</feature>
<reference evidence="10" key="2">
    <citation type="submission" date="2021-05" db="EMBL/GenBank/DDBJ databases">
        <title>The genome of the haptophyte Pavlova lutheri (Diacronema luteri, Pavlovales) - a model for lipid biosynthesis in eukaryotic algae.</title>
        <authorList>
            <person name="Hulatt C.J."/>
            <person name="Posewitz M.C."/>
        </authorList>
    </citation>
    <scope>NUCLEOTIDE SEQUENCE</scope>
    <source>
        <strain evidence="10">NIVA-4/92</strain>
    </source>
</reference>
<dbReference type="AlphaFoldDB" id="A0A7R9UYT8"/>
<comment type="similarity">
    <text evidence="2">Belongs to the EFG1 family.</text>
</comment>
<evidence type="ECO:0000313" key="11">
    <source>
        <dbReference type="Proteomes" id="UP000751190"/>
    </source>
</evidence>
<sequence>MGPKRSRRGQEKRPSVTHVKKQMRSVQRTLNRPELPAEAKAKHEAALAKLNDDLRKAKRSRLESHRATKYHKVKFFERRKCERRIGQTERKLAAASDPAERAELERQLDAHRLDLQYIRYFPPEHKYLSLYPTEGGENDFVQKRKRKLRELVAKRIAEGKGRTDADADSDAGDDDGDGERLEEDDFFLAEGGT</sequence>
<evidence type="ECO:0000256" key="5">
    <source>
        <dbReference type="ARBA" id="ARBA00022552"/>
    </source>
</evidence>
<comment type="subcellular location">
    <subcellularLocation>
        <location evidence="1">Nucleus</location>
        <location evidence="1">Nucleolus</location>
    </subcellularLocation>
</comment>
<evidence type="ECO:0000256" key="1">
    <source>
        <dbReference type="ARBA" id="ARBA00004604"/>
    </source>
</evidence>
<dbReference type="EMBL" id="HBEB01018697">
    <property type="protein sequence ID" value="CAD8277745.1"/>
    <property type="molecule type" value="Transcribed_RNA"/>
</dbReference>
<evidence type="ECO:0000256" key="8">
    <source>
        <dbReference type="SAM" id="MobiDB-lite"/>
    </source>
</evidence>
<keyword evidence="5" id="KW-0698">rRNA processing</keyword>
<organism evidence="9">
    <name type="scientific">Diacronema lutheri</name>
    <name type="common">Unicellular marine alga</name>
    <name type="synonym">Monochrysis lutheri</name>
    <dbReference type="NCBI Taxonomy" id="2081491"/>
    <lineage>
        <taxon>Eukaryota</taxon>
        <taxon>Haptista</taxon>
        <taxon>Haptophyta</taxon>
        <taxon>Pavlovophyceae</taxon>
        <taxon>Pavlovales</taxon>
        <taxon>Pavlovaceae</taxon>
        <taxon>Diacronema</taxon>
    </lineage>
</organism>
<dbReference type="EMBL" id="JAGTXO010000002">
    <property type="protein sequence ID" value="KAG8469858.1"/>
    <property type="molecule type" value="Genomic_DNA"/>
</dbReference>
<name>A0A7R9UYT8_DIALT</name>
<evidence type="ECO:0000256" key="2">
    <source>
        <dbReference type="ARBA" id="ARBA00006916"/>
    </source>
</evidence>
<dbReference type="GO" id="GO:0005730">
    <property type="term" value="C:nucleolus"/>
    <property type="evidence" value="ECO:0007669"/>
    <property type="project" value="UniProtKB-SubCell"/>
</dbReference>
<dbReference type="GO" id="GO:0030688">
    <property type="term" value="C:preribosome, small subunit precursor"/>
    <property type="evidence" value="ECO:0007669"/>
    <property type="project" value="TreeGrafter"/>
</dbReference>
<proteinExistence type="inferred from homology"/>
<dbReference type="PANTHER" id="PTHR33911:SF1">
    <property type="entry name" value="RRNA-PROCESSING PROTEIN EFG1"/>
    <property type="match status" value="1"/>
</dbReference>